<feature type="compositionally biased region" description="Polar residues" evidence="1">
    <location>
        <begin position="830"/>
        <end position="840"/>
    </location>
</feature>
<dbReference type="STRING" id="5643.A0A060S9I8"/>
<feature type="compositionally biased region" description="Polar residues" evidence="1">
    <location>
        <begin position="938"/>
        <end position="954"/>
    </location>
</feature>
<feature type="region of interest" description="Disordered" evidence="1">
    <location>
        <begin position="785"/>
        <end position="987"/>
    </location>
</feature>
<feature type="compositionally biased region" description="Basic and acidic residues" evidence="1">
    <location>
        <begin position="750"/>
        <end position="763"/>
    </location>
</feature>
<dbReference type="GO" id="GO:0003684">
    <property type="term" value="F:damaged DNA binding"/>
    <property type="evidence" value="ECO:0007669"/>
    <property type="project" value="TreeGrafter"/>
</dbReference>
<evidence type="ECO:0008006" key="4">
    <source>
        <dbReference type="Google" id="ProtNLM"/>
    </source>
</evidence>
<reference evidence="2" key="1">
    <citation type="submission" date="2014-01" db="EMBL/GenBank/DDBJ databases">
        <title>The genome of the white-rot fungus Pycnoporus cinnabarinus: a basidiomycete model with a versatile arsenal for lignocellulosic biomass breakdown.</title>
        <authorList>
            <person name="Levasseur A."/>
            <person name="Lomascolo A."/>
            <person name="Ruiz-Duenas F.J."/>
            <person name="Uzan E."/>
            <person name="Piumi F."/>
            <person name="Kues U."/>
            <person name="Ram A.F.J."/>
            <person name="Murat C."/>
            <person name="Haon M."/>
            <person name="Benoit I."/>
            <person name="Arfi Y."/>
            <person name="Chevret D."/>
            <person name="Drula E."/>
            <person name="Kwon M.J."/>
            <person name="Gouret P."/>
            <person name="Lesage-Meessen L."/>
            <person name="Lombard V."/>
            <person name="Mariette J."/>
            <person name="Noirot C."/>
            <person name="Park J."/>
            <person name="Patyshakuliyeva A."/>
            <person name="Wieneger R.A.B."/>
            <person name="Wosten H.A.B."/>
            <person name="Martin F."/>
            <person name="Coutinho P.M."/>
            <person name="de Vries R."/>
            <person name="Martinez A.T."/>
            <person name="Klopp C."/>
            <person name="Pontarotti P."/>
            <person name="Henrissat B."/>
            <person name="Record E."/>
        </authorList>
    </citation>
    <scope>NUCLEOTIDE SEQUENCE [LARGE SCALE GENOMIC DNA]</scope>
    <source>
        <strain evidence="2">BRFM137</strain>
    </source>
</reference>
<feature type="compositionally biased region" description="Acidic residues" evidence="1">
    <location>
        <begin position="903"/>
        <end position="913"/>
    </location>
</feature>
<dbReference type="OMA" id="WEPNEER"/>
<dbReference type="GO" id="GO:0007095">
    <property type="term" value="P:mitotic G2 DNA damage checkpoint signaling"/>
    <property type="evidence" value="ECO:0007669"/>
    <property type="project" value="InterPro"/>
</dbReference>
<feature type="compositionally biased region" description="Polar residues" evidence="1">
    <location>
        <begin position="872"/>
        <end position="884"/>
    </location>
</feature>
<feature type="region of interest" description="Disordered" evidence="1">
    <location>
        <begin position="344"/>
        <end position="673"/>
    </location>
</feature>
<evidence type="ECO:0000313" key="3">
    <source>
        <dbReference type="Proteomes" id="UP000029665"/>
    </source>
</evidence>
<feature type="compositionally biased region" description="Basic residues" evidence="1">
    <location>
        <begin position="885"/>
        <end position="894"/>
    </location>
</feature>
<dbReference type="HOGENOM" id="CLU_007603_0_0_1"/>
<feature type="compositionally biased region" description="Low complexity" evidence="1">
    <location>
        <begin position="566"/>
        <end position="581"/>
    </location>
</feature>
<feature type="region of interest" description="Disordered" evidence="1">
    <location>
        <begin position="742"/>
        <end position="763"/>
    </location>
</feature>
<dbReference type="PANTHER" id="PTHR12162:SF0">
    <property type="entry name" value="NIBRIN"/>
    <property type="match status" value="1"/>
</dbReference>
<dbReference type="GO" id="GO:0000724">
    <property type="term" value="P:double-strand break repair via homologous recombination"/>
    <property type="evidence" value="ECO:0007669"/>
    <property type="project" value="TreeGrafter"/>
</dbReference>
<evidence type="ECO:0000313" key="2">
    <source>
        <dbReference type="EMBL" id="CDO68939.1"/>
    </source>
</evidence>
<evidence type="ECO:0000256" key="1">
    <source>
        <dbReference type="SAM" id="MobiDB-lite"/>
    </source>
</evidence>
<dbReference type="EMBL" id="CCBP010000028">
    <property type="protein sequence ID" value="CDO68939.1"/>
    <property type="molecule type" value="Genomic_DNA"/>
</dbReference>
<gene>
    <name evidence="2" type="ORF">BN946_scf185000.g82</name>
</gene>
<accession>A0A060S9I8</accession>
<feature type="compositionally biased region" description="Acidic residues" evidence="1">
    <location>
        <begin position="603"/>
        <end position="612"/>
    </location>
</feature>
<keyword evidence="3" id="KW-1185">Reference proteome</keyword>
<organism evidence="2 3">
    <name type="scientific">Pycnoporus cinnabarinus</name>
    <name type="common">Cinnabar-red polypore</name>
    <name type="synonym">Trametes cinnabarina</name>
    <dbReference type="NCBI Taxonomy" id="5643"/>
    <lineage>
        <taxon>Eukaryota</taxon>
        <taxon>Fungi</taxon>
        <taxon>Dikarya</taxon>
        <taxon>Basidiomycota</taxon>
        <taxon>Agaricomycotina</taxon>
        <taxon>Agaricomycetes</taxon>
        <taxon>Polyporales</taxon>
        <taxon>Polyporaceae</taxon>
        <taxon>Trametes</taxon>
    </lineage>
</organism>
<dbReference type="InterPro" id="IPR040227">
    <property type="entry name" value="Nibrin-rel"/>
</dbReference>
<feature type="compositionally biased region" description="Basic and acidic residues" evidence="1">
    <location>
        <begin position="818"/>
        <end position="828"/>
    </location>
</feature>
<feature type="compositionally biased region" description="Low complexity" evidence="1">
    <location>
        <begin position="455"/>
        <end position="472"/>
    </location>
</feature>
<name>A0A060S9I8_PYCCI</name>
<comment type="caution">
    <text evidence="2">The sequence shown here is derived from an EMBL/GenBank/DDBJ whole genome shotgun (WGS) entry which is preliminary data.</text>
</comment>
<protein>
    <recommendedName>
        <fullName evidence="4">FHA domain-containing protein</fullName>
    </recommendedName>
</protein>
<dbReference type="Proteomes" id="UP000029665">
    <property type="component" value="Unassembled WGS sequence"/>
</dbReference>
<proteinExistence type="predicted"/>
<dbReference type="PANTHER" id="PTHR12162">
    <property type="entry name" value="NIBRIN-RELATED"/>
    <property type="match status" value="1"/>
</dbReference>
<dbReference type="AlphaFoldDB" id="A0A060S9I8"/>
<feature type="compositionally biased region" description="Polar residues" evidence="1">
    <location>
        <begin position="544"/>
        <end position="565"/>
    </location>
</feature>
<dbReference type="GO" id="GO:0030870">
    <property type="term" value="C:Mre11 complex"/>
    <property type="evidence" value="ECO:0007669"/>
    <property type="project" value="InterPro"/>
</dbReference>
<sequence>MEMNLLQTSKLLKTGREYGVGRKDHPLVIKSKAISKAHAVFIVGECTPEQAADPSFVPTLTLQNLHERARHVERPTRSSPRMKCEGMSTLALESEDIIHLSASVPVRVRWERVCCYNGSPRAGPSISLRQCAELGIHVVPTHHPEVTHHLTPTYSLNAAIATSLISLATLVKPEWLVAILEAGKAESGEPSALEERFVLPPISKFRPTFLPALPTRLKKFDVWEPNEERVGIFRNRRFLFVGEKGAEVRTELRDLVKRGEGDYECFAVESGAERLREVLAKGRGRGSALTLVADQSAVVAAVGEDAWRALVEEAKSFELRFLPPQKLIDAVVYADVSYVDVSVGGDGATPESMLPDVVPNSIEDEPSIPPPRSVDVPAIRVPEPVPEPAAPTEAPKRRLPRRATSRASSRAPSPPPITPAAETPQPPEASQEHLPAEPSQPRRTLVRRAARPKAIIGIDDTTIDTGSDSSSTRRTNFIIPPTPSRSSRLKRRVGTQAQSEIFPPSVDVMMSDAQEPPHKKYKALFDESDPDKVAQMDLEEYGSQRMSGGESLTQQEPSLLPSATESGSQARTGRAGARSGAVPLEALMEEEEESTKRKSQAEAEGDVEMEDDAPPRTRRRVGDEPASQHMESQAPRKPLSEVVTRVDMAQTQVHVKDKPTKKSGPPPGEPDKDAAFLKAVASTKRGKKTEDTFDREFNNLRISKPDLEREKESEEWAVLDDFGDDEGLRGNFMVVVEMPVYKESAGGDGPGRDHLRRGEGRIEWQGRPDFKKFKRKNNERRHQAVELVVEEEPDLGLGSQLWEKGSESPPAPRSYSQRKAESETEKGATLRSSQKSSKSVRPTLVSDDEDKDDVLPSKPPSKPPSKTKSQGKRSQASKAPSTHGSRSRSTRKGSQKQPLFLDSDIEEVSENGEDGTGRLGIDSDLDLGSVGGNADDSMVTTTLRSSAMGTQTSRGAKRPALAMMDDDDSDDGSTFKAFGSRTRSKRR</sequence>
<dbReference type="OrthoDB" id="552194at2759"/>